<evidence type="ECO:0000313" key="4">
    <source>
        <dbReference type="Proteomes" id="UP001054945"/>
    </source>
</evidence>
<dbReference type="Gene3D" id="2.60.40.840">
    <property type="match status" value="1"/>
</dbReference>
<dbReference type="GO" id="GO:0005737">
    <property type="term" value="C:cytoplasm"/>
    <property type="evidence" value="ECO:0007669"/>
    <property type="project" value="TreeGrafter"/>
</dbReference>
<dbReference type="SUPFAM" id="SSF81296">
    <property type="entry name" value="E set domains"/>
    <property type="match status" value="1"/>
</dbReference>
<feature type="region of interest" description="Disordered" evidence="2">
    <location>
        <begin position="123"/>
        <end position="154"/>
    </location>
</feature>
<name>A0AAV4MKN4_CAEEX</name>
<dbReference type="InterPro" id="IPR000698">
    <property type="entry name" value="Arrestin"/>
</dbReference>
<dbReference type="Proteomes" id="UP001054945">
    <property type="component" value="Unassembled WGS sequence"/>
</dbReference>
<keyword evidence="4" id="KW-1185">Reference proteome</keyword>
<dbReference type="InterPro" id="IPR014756">
    <property type="entry name" value="Ig_E-set"/>
</dbReference>
<gene>
    <name evidence="3" type="primary">ARRH_3</name>
    <name evidence="3" type="ORF">CEXT_25721</name>
</gene>
<dbReference type="InterPro" id="IPR014753">
    <property type="entry name" value="Arrestin_N"/>
</dbReference>
<dbReference type="PRINTS" id="PR00309">
    <property type="entry name" value="ARRESTIN"/>
</dbReference>
<comment type="similarity">
    <text evidence="1">Belongs to the arrestin family.</text>
</comment>
<organism evidence="3 4">
    <name type="scientific">Caerostris extrusa</name>
    <name type="common">Bark spider</name>
    <name type="synonym">Caerostris bankana</name>
    <dbReference type="NCBI Taxonomy" id="172846"/>
    <lineage>
        <taxon>Eukaryota</taxon>
        <taxon>Metazoa</taxon>
        <taxon>Ecdysozoa</taxon>
        <taxon>Arthropoda</taxon>
        <taxon>Chelicerata</taxon>
        <taxon>Arachnida</taxon>
        <taxon>Araneae</taxon>
        <taxon>Araneomorphae</taxon>
        <taxon>Entelegynae</taxon>
        <taxon>Araneoidea</taxon>
        <taxon>Araneidae</taxon>
        <taxon>Caerostris</taxon>
    </lineage>
</organism>
<feature type="compositionally biased region" description="Low complexity" evidence="2">
    <location>
        <begin position="123"/>
        <end position="133"/>
    </location>
</feature>
<feature type="non-terminal residue" evidence="3">
    <location>
        <position position="179"/>
    </location>
</feature>
<dbReference type="AlphaFoldDB" id="A0AAV4MKN4"/>
<dbReference type="PANTHER" id="PTHR11792:SF18">
    <property type="entry name" value="FI20035P1"/>
    <property type="match status" value="1"/>
</dbReference>
<proteinExistence type="inferred from homology"/>
<dbReference type="EMBL" id="BPLR01019846">
    <property type="protein sequence ID" value="GIX72423.1"/>
    <property type="molecule type" value="Genomic_DNA"/>
</dbReference>
<protein>
    <submittedName>
        <fullName evidence="3">Arrestin</fullName>
    </submittedName>
</protein>
<evidence type="ECO:0000313" key="3">
    <source>
        <dbReference type="EMBL" id="GIX72423.1"/>
    </source>
</evidence>
<dbReference type="GO" id="GO:0007165">
    <property type="term" value="P:signal transduction"/>
    <property type="evidence" value="ECO:0007669"/>
    <property type="project" value="InterPro"/>
</dbReference>
<accession>A0AAV4MKN4</accession>
<evidence type="ECO:0000256" key="1">
    <source>
        <dbReference type="ARBA" id="ARBA00005298"/>
    </source>
</evidence>
<sequence length="179" mass="19937">MSYQPERSFLKDGHDKMCRGGCPISQQSSTNPQMVLKKQSPNGLLTVYLSRRELIVEEGGVVKPIDGVVLTDSELASQNEPFKIFALVVLTFRYGREDEEVMGLKFYTEAILHYEQWQQQEPSPADSFAAAPAEEARPDAHAPHTVSVSGHAPHSVGLKARPSLRWEPLGVTYDLKVFP</sequence>
<dbReference type="GO" id="GO:0002031">
    <property type="term" value="P:G protein-coupled receptor internalization"/>
    <property type="evidence" value="ECO:0007669"/>
    <property type="project" value="TreeGrafter"/>
</dbReference>
<dbReference type="PANTHER" id="PTHR11792">
    <property type="entry name" value="ARRESTIN"/>
    <property type="match status" value="1"/>
</dbReference>
<reference evidence="3 4" key="1">
    <citation type="submission" date="2021-06" db="EMBL/GenBank/DDBJ databases">
        <title>Caerostris extrusa draft genome.</title>
        <authorList>
            <person name="Kono N."/>
            <person name="Arakawa K."/>
        </authorList>
    </citation>
    <scope>NUCLEOTIDE SEQUENCE [LARGE SCALE GENOMIC DNA]</scope>
</reference>
<comment type="caution">
    <text evidence="3">The sequence shown here is derived from an EMBL/GenBank/DDBJ whole genome shotgun (WGS) entry which is preliminary data.</text>
</comment>
<dbReference type="GO" id="GO:0001664">
    <property type="term" value="F:G protein-coupled receptor binding"/>
    <property type="evidence" value="ECO:0007669"/>
    <property type="project" value="TreeGrafter"/>
</dbReference>
<evidence type="ECO:0000256" key="2">
    <source>
        <dbReference type="SAM" id="MobiDB-lite"/>
    </source>
</evidence>